<keyword evidence="2" id="KW-1185">Reference proteome</keyword>
<dbReference type="EMBL" id="KI669243">
    <property type="protein sequence ID" value="ETN68555.1"/>
    <property type="molecule type" value="Genomic_DNA"/>
</dbReference>
<evidence type="ECO:0000313" key="1">
    <source>
        <dbReference type="EMBL" id="ETN68555.1"/>
    </source>
</evidence>
<organism evidence="1 2">
    <name type="scientific">Necator americanus</name>
    <name type="common">Human hookworm</name>
    <dbReference type="NCBI Taxonomy" id="51031"/>
    <lineage>
        <taxon>Eukaryota</taxon>
        <taxon>Metazoa</taxon>
        <taxon>Ecdysozoa</taxon>
        <taxon>Nematoda</taxon>
        <taxon>Chromadorea</taxon>
        <taxon>Rhabditida</taxon>
        <taxon>Rhabditina</taxon>
        <taxon>Rhabditomorpha</taxon>
        <taxon>Strongyloidea</taxon>
        <taxon>Ancylostomatidae</taxon>
        <taxon>Bunostominae</taxon>
        <taxon>Necator</taxon>
    </lineage>
</organism>
<dbReference type="OrthoDB" id="5824711at2759"/>
<protein>
    <submittedName>
        <fullName evidence="1">Uncharacterized protein</fullName>
    </submittedName>
</protein>
<name>W2SG31_NECAM</name>
<feature type="non-terminal residue" evidence="1">
    <location>
        <position position="106"/>
    </location>
</feature>
<dbReference type="OMA" id="KCLQKYR"/>
<dbReference type="STRING" id="51031.W2SG31"/>
<evidence type="ECO:0000313" key="2">
    <source>
        <dbReference type="Proteomes" id="UP000053676"/>
    </source>
</evidence>
<proteinExistence type="predicted"/>
<gene>
    <name evidence="1" type="ORF">NECAME_19508</name>
</gene>
<dbReference type="KEGG" id="nai:NECAME_19508"/>
<dbReference type="AlphaFoldDB" id="W2SG31"/>
<accession>W2SG31</accession>
<reference evidence="2" key="1">
    <citation type="journal article" date="2014" name="Nat. Genet.">
        <title>Genome of the human hookworm Necator americanus.</title>
        <authorList>
            <person name="Tang Y.T."/>
            <person name="Gao X."/>
            <person name="Rosa B.A."/>
            <person name="Abubucker S."/>
            <person name="Hallsworth-Pepin K."/>
            <person name="Martin J."/>
            <person name="Tyagi R."/>
            <person name="Heizer E."/>
            <person name="Zhang X."/>
            <person name="Bhonagiri-Palsikar V."/>
            <person name="Minx P."/>
            <person name="Warren W.C."/>
            <person name="Wang Q."/>
            <person name="Zhan B."/>
            <person name="Hotez P.J."/>
            <person name="Sternberg P.W."/>
            <person name="Dougall A."/>
            <person name="Gaze S.T."/>
            <person name="Mulvenna J."/>
            <person name="Sotillo J."/>
            <person name="Ranganathan S."/>
            <person name="Rabelo E.M."/>
            <person name="Wilson R.K."/>
            <person name="Felgner P.L."/>
            <person name="Bethony J."/>
            <person name="Hawdon J.M."/>
            <person name="Gasser R.B."/>
            <person name="Loukas A."/>
            <person name="Mitreva M."/>
        </authorList>
    </citation>
    <scope>NUCLEOTIDE SEQUENCE [LARGE SCALE GENOMIC DNA]</scope>
</reference>
<dbReference type="Proteomes" id="UP000053676">
    <property type="component" value="Unassembled WGS sequence"/>
</dbReference>
<sequence>MELKIQMVRGCFCDCFGPLSRTRTSSIYDKPLDPEDVNKCLQRYRAYEAQQEAKANEQQRPLIATISQSCAAPYDTAVLPSAPPIQVIILVRSSSALLTFPPTYHT</sequence>